<evidence type="ECO:0000313" key="1">
    <source>
        <dbReference type="EMBL" id="KAF1805258.1"/>
    </source>
</evidence>
<sequence>MVHSFSNCPLRSSCLLITNHSNQHIVTATDEVLDLLGYSMSDIIDHSIQQCLHLKLSPEISCIPQCKIRHANGSMLNFQVCIHQDPLGSSSCLDYWLIRLASTASSNTLLSSSSTVNNATSVLRLSPFGTIEQIQASPVLKQPPQELLGRPVMAFVYKDDVESLCANLSKICSVQQHRHHPMVDPLFIRWSSLPYLLSTSMLDHEDSLNYDWMSFTLMSGNSGNSNSMRRPICILQPLQIPAKEATACEESLVLHFSVFDQLVDYCKYMIQVAEDGKAYITEFYHHVVCSLMELLSIFMQQHPALQEAAHQEGEAPASTASSSSSTHHSSVLWNFIKSNYILQRSLTILEFTGLLDQHHYFKTCIETVSN</sequence>
<evidence type="ECO:0008006" key="3">
    <source>
        <dbReference type="Google" id="ProtNLM"/>
    </source>
</evidence>
<protein>
    <recommendedName>
        <fullName evidence="3">PAS domain-containing protein</fullName>
    </recommendedName>
</protein>
<evidence type="ECO:0000313" key="2">
    <source>
        <dbReference type="Proteomes" id="UP000469890"/>
    </source>
</evidence>
<dbReference type="AlphaFoldDB" id="A0A8H4BPK2"/>
<organism evidence="1 2">
    <name type="scientific">Mucor circinelloides f. lusitanicus</name>
    <name type="common">Mucor racemosus var. lusitanicus</name>
    <dbReference type="NCBI Taxonomy" id="29924"/>
    <lineage>
        <taxon>Eukaryota</taxon>
        <taxon>Fungi</taxon>
        <taxon>Fungi incertae sedis</taxon>
        <taxon>Mucoromycota</taxon>
        <taxon>Mucoromycotina</taxon>
        <taxon>Mucoromycetes</taxon>
        <taxon>Mucorales</taxon>
        <taxon>Mucorineae</taxon>
        <taxon>Mucoraceae</taxon>
        <taxon>Mucor</taxon>
    </lineage>
</organism>
<reference evidence="1 2" key="1">
    <citation type="submission" date="2019-09" db="EMBL/GenBank/DDBJ databases">
        <authorList>
            <consortium name="DOE Joint Genome Institute"/>
            <person name="Mondo S.J."/>
            <person name="Navarro-Mendoza M.I."/>
            <person name="Perez-Arques C."/>
            <person name="Panchal S."/>
            <person name="Nicolas F.E."/>
            <person name="Ganguly P."/>
            <person name="Pangilinan J."/>
            <person name="Grigoriev I."/>
            <person name="Heitman J."/>
            <person name="Sanya K."/>
            <person name="Garre V."/>
        </authorList>
    </citation>
    <scope>NUCLEOTIDE SEQUENCE [LARGE SCALE GENOMIC DNA]</scope>
    <source>
        <strain evidence="1 2">MU402</strain>
    </source>
</reference>
<name>A0A8H4BPK2_MUCCL</name>
<gene>
    <name evidence="1" type="ORF">FB192DRAFT_1059058</name>
</gene>
<proteinExistence type="predicted"/>
<dbReference type="EMBL" id="JAAECE010000002">
    <property type="protein sequence ID" value="KAF1805258.1"/>
    <property type="molecule type" value="Genomic_DNA"/>
</dbReference>
<comment type="caution">
    <text evidence="1">The sequence shown here is derived from an EMBL/GenBank/DDBJ whole genome shotgun (WGS) entry which is preliminary data.</text>
</comment>
<dbReference type="Proteomes" id="UP000469890">
    <property type="component" value="Unassembled WGS sequence"/>
</dbReference>
<accession>A0A8H4BPK2</accession>